<evidence type="ECO:0000256" key="2">
    <source>
        <dbReference type="ARBA" id="ARBA00008234"/>
    </source>
</evidence>
<evidence type="ECO:0000256" key="11">
    <source>
        <dbReference type="PIRSR" id="PIRSR000948-2"/>
    </source>
</evidence>
<dbReference type="PANTHER" id="PTHR10340:SF34">
    <property type="entry name" value="SPHINGOMYELIN PHOSPHODIESTERASE"/>
    <property type="match status" value="1"/>
</dbReference>
<comment type="subcellular location">
    <subcellularLocation>
        <location evidence="1">Secreted</location>
    </subcellularLocation>
</comment>
<keyword evidence="7 10" id="KW-0862">Zinc</keyword>
<feature type="disulfide bond" evidence="11">
    <location>
        <begin position="186"/>
        <end position="191"/>
    </location>
</feature>
<evidence type="ECO:0000259" key="13">
    <source>
        <dbReference type="Pfam" id="PF00149"/>
    </source>
</evidence>
<evidence type="ECO:0000256" key="1">
    <source>
        <dbReference type="ARBA" id="ARBA00004613"/>
    </source>
</evidence>
<dbReference type="InterPro" id="IPR045473">
    <property type="entry name" value="ASM_C"/>
</dbReference>
<evidence type="ECO:0000256" key="6">
    <source>
        <dbReference type="ARBA" id="ARBA00022801"/>
    </source>
</evidence>
<comment type="similarity">
    <text evidence="2 9">Belongs to the acid sphingomyelinase family.</text>
</comment>
<dbReference type="AlphaFoldDB" id="A0A8H7S5Y9"/>
<dbReference type="SUPFAM" id="SSF56300">
    <property type="entry name" value="Metallo-dependent phosphatases"/>
    <property type="match status" value="1"/>
</dbReference>
<dbReference type="GO" id="GO:0005615">
    <property type="term" value="C:extracellular space"/>
    <property type="evidence" value="ECO:0007669"/>
    <property type="project" value="TreeGrafter"/>
</dbReference>
<dbReference type="PIRSF" id="PIRSF000948">
    <property type="entry name" value="Sphingomy_PDE"/>
    <property type="match status" value="1"/>
</dbReference>
<evidence type="ECO:0000256" key="5">
    <source>
        <dbReference type="ARBA" id="ARBA00022729"/>
    </source>
</evidence>
<dbReference type="Pfam" id="PF19272">
    <property type="entry name" value="ASMase_C"/>
    <property type="match status" value="1"/>
</dbReference>
<feature type="binding site" evidence="10">
    <location>
        <position position="446"/>
    </location>
    <ligand>
        <name>Zn(2+)</name>
        <dbReference type="ChEBI" id="CHEBI:29105"/>
        <label>1</label>
    </ligand>
</feature>
<keyword evidence="11" id="KW-1015">Disulfide bond</keyword>
<feature type="binding site" evidence="10">
    <location>
        <position position="444"/>
    </location>
    <ligand>
        <name>Zn(2+)</name>
        <dbReference type="ChEBI" id="CHEBI:29105"/>
        <label>2</label>
    </ligand>
</feature>
<evidence type="ECO:0000313" key="16">
    <source>
        <dbReference type="Proteomes" id="UP000646827"/>
    </source>
</evidence>
<feature type="binding site" evidence="10">
    <location>
        <position position="243"/>
    </location>
    <ligand>
        <name>Zn(2+)</name>
        <dbReference type="ChEBI" id="CHEBI:29105"/>
        <label>2</label>
    </ligand>
</feature>
<dbReference type="EMBL" id="JAEPRB010000075">
    <property type="protein sequence ID" value="KAG2222765.1"/>
    <property type="molecule type" value="Genomic_DNA"/>
</dbReference>
<dbReference type="OrthoDB" id="282973at2759"/>
<evidence type="ECO:0000256" key="8">
    <source>
        <dbReference type="ARBA" id="ARBA00023180"/>
    </source>
</evidence>
<keyword evidence="9" id="KW-0326">Glycosidase</keyword>
<feature type="chain" id="PRO_5034487984" description="Sphingomyelin phosphodiesterase" evidence="12">
    <location>
        <begin position="19"/>
        <end position="654"/>
    </location>
</feature>
<keyword evidence="5 12" id="KW-0732">Signal</keyword>
<feature type="binding site" evidence="10">
    <location>
        <position position="173"/>
    </location>
    <ligand>
        <name>Zn(2+)</name>
        <dbReference type="ChEBI" id="CHEBI:29105"/>
        <label>1</label>
    </ligand>
</feature>
<dbReference type="Proteomes" id="UP000646827">
    <property type="component" value="Unassembled WGS sequence"/>
</dbReference>
<feature type="domain" description="Sphingomyelin phosphodiesterase C-terminal" evidence="14">
    <location>
        <begin position="467"/>
        <end position="592"/>
    </location>
</feature>
<keyword evidence="8" id="KW-0325">Glycoprotein</keyword>
<feature type="binding site" evidence="10">
    <location>
        <position position="289"/>
    </location>
    <ligand>
        <name>Zn(2+)</name>
        <dbReference type="ChEBI" id="CHEBI:29105"/>
        <label>2</label>
    </ligand>
</feature>
<evidence type="ECO:0000256" key="10">
    <source>
        <dbReference type="PIRSR" id="PIRSR000948-1"/>
    </source>
</evidence>
<dbReference type="GO" id="GO:0006685">
    <property type="term" value="P:sphingomyelin catabolic process"/>
    <property type="evidence" value="ECO:0007669"/>
    <property type="project" value="UniProtKB-UniRule"/>
</dbReference>
<keyword evidence="3" id="KW-0964">Secreted</keyword>
<dbReference type="InterPro" id="IPR011160">
    <property type="entry name" value="Sphingomy_PDE"/>
</dbReference>
<feature type="disulfide bond" evidence="11">
    <location>
        <begin position="364"/>
        <end position="417"/>
    </location>
</feature>
<feature type="binding site" evidence="10">
    <location>
        <position position="409"/>
    </location>
    <ligand>
        <name>Zn(2+)</name>
        <dbReference type="ChEBI" id="CHEBI:29105"/>
        <label>2</label>
    </ligand>
</feature>
<protein>
    <recommendedName>
        <fullName evidence="9">Sphingomyelin phosphodiesterase</fullName>
    </recommendedName>
</protein>
<comment type="function">
    <text evidence="9">Converts sphingomyelin to ceramide.</text>
</comment>
<evidence type="ECO:0000256" key="4">
    <source>
        <dbReference type="ARBA" id="ARBA00022723"/>
    </source>
</evidence>
<keyword evidence="6 9" id="KW-0378">Hydrolase</keyword>
<keyword evidence="4 10" id="KW-0479">Metal-binding</keyword>
<organism evidence="15 16">
    <name type="scientific">Circinella minor</name>
    <dbReference type="NCBI Taxonomy" id="1195481"/>
    <lineage>
        <taxon>Eukaryota</taxon>
        <taxon>Fungi</taxon>
        <taxon>Fungi incertae sedis</taxon>
        <taxon>Mucoromycota</taxon>
        <taxon>Mucoromycotina</taxon>
        <taxon>Mucoromycetes</taxon>
        <taxon>Mucorales</taxon>
        <taxon>Lichtheimiaceae</taxon>
        <taxon>Circinella</taxon>
    </lineage>
</organism>
<evidence type="ECO:0000256" key="7">
    <source>
        <dbReference type="ARBA" id="ARBA00022833"/>
    </source>
</evidence>
<accession>A0A8H7S5Y9</accession>
<keyword evidence="16" id="KW-1185">Reference proteome</keyword>
<evidence type="ECO:0000259" key="14">
    <source>
        <dbReference type="Pfam" id="PF19272"/>
    </source>
</evidence>
<evidence type="ECO:0000256" key="3">
    <source>
        <dbReference type="ARBA" id="ARBA00022525"/>
    </source>
</evidence>
<dbReference type="Gene3D" id="3.60.21.10">
    <property type="match status" value="1"/>
</dbReference>
<dbReference type="CDD" id="cd00842">
    <property type="entry name" value="MPP_ASMase"/>
    <property type="match status" value="1"/>
</dbReference>
<feature type="disulfide bond" evidence="11">
    <location>
        <begin position="192"/>
        <end position="214"/>
    </location>
</feature>
<dbReference type="GO" id="GO:0016020">
    <property type="term" value="C:membrane"/>
    <property type="evidence" value="ECO:0007669"/>
    <property type="project" value="GOC"/>
</dbReference>
<feature type="signal peptide" evidence="12">
    <location>
        <begin position="1"/>
        <end position="18"/>
    </location>
</feature>
<evidence type="ECO:0000313" key="15">
    <source>
        <dbReference type="EMBL" id="KAG2222765.1"/>
    </source>
</evidence>
<feature type="binding site" evidence="10">
    <location>
        <position position="171"/>
    </location>
    <ligand>
        <name>Zn(2+)</name>
        <dbReference type="ChEBI" id="CHEBI:29105"/>
        <label>1</label>
    </ligand>
</feature>
<name>A0A8H7S5Y9_9FUNG</name>
<feature type="binding site" evidence="10">
    <location>
        <position position="243"/>
    </location>
    <ligand>
        <name>Zn(2+)</name>
        <dbReference type="ChEBI" id="CHEBI:29105"/>
        <label>1</label>
    </ligand>
</feature>
<feature type="disulfide bond" evidence="11">
    <location>
        <begin position="87"/>
        <end position="98"/>
    </location>
</feature>
<dbReference type="InterPro" id="IPR029052">
    <property type="entry name" value="Metallo-depent_PP-like"/>
</dbReference>
<dbReference type="Pfam" id="PF00149">
    <property type="entry name" value="Metallophos"/>
    <property type="match status" value="1"/>
</dbReference>
<comment type="cofactor">
    <cofactor evidence="10">
        <name>Zn(2+)</name>
        <dbReference type="ChEBI" id="CHEBI:29105"/>
    </cofactor>
    <text evidence="10">Binds 2 Zn(2+) ions per subunit.</text>
</comment>
<dbReference type="GO" id="GO:0016798">
    <property type="term" value="F:hydrolase activity, acting on glycosyl bonds"/>
    <property type="evidence" value="ECO:0007669"/>
    <property type="project" value="UniProtKB-KW"/>
</dbReference>
<dbReference type="GO" id="GO:0004767">
    <property type="term" value="F:sphingomyelin phosphodiesterase activity"/>
    <property type="evidence" value="ECO:0007669"/>
    <property type="project" value="UniProtKB-UniRule"/>
</dbReference>
<proteinExistence type="inferred from homology"/>
<evidence type="ECO:0000256" key="12">
    <source>
        <dbReference type="SAM" id="SignalP"/>
    </source>
</evidence>
<reference evidence="15 16" key="1">
    <citation type="submission" date="2020-12" db="EMBL/GenBank/DDBJ databases">
        <title>Metabolic potential, ecology and presence of endohyphal bacteria is reflected in genomic diversity of Mucoromycotina.</title>
        <authorList>
            <person name="Muszewska A."/>
            <person name="Okrasinska A."/>
            <person name="Steczkiewicz K."/>
            <person name="Drgas O."/>
            <person name="Orlowska M."/>
            <person name="Perlinska-Lenart U."/>
            <person name="Aleksandrzak-Piekarczyk T."/>
            <person name="Szatraj K."/>
            <person name="Zielenkiewicz U."/>
            <person name="Pilsyk S."/>
            <person name="Malc E."/>
            <person name="Mieczkowski P."/>
            <person name="Kruszewska J.S."/>
            <person name="Biernat P."/>
            <person name="Pawlowska J."/>
        </authorList>
    </citation>
    <scope>NUCLEOTIDE SEQUENCE [LARGE SCALE GENOMIC DNA]</scope>
    <source>
        <strain evidence="15 16">CBS 142.35</strain>
    </source>
</reference>
<comment type="caution">
    <text evidence="15">The sequence shown here is derived from an EMBL/GenBank/DDBJ whole genome shotgun (WGS) entry which is preliminary data.</text>
</comment>
<dbReference type="GO" id="GO:0046872">
    <property type="term" value="F:metal ion binding"/>
    <property type="evidence" value="ECO:0007669"/>
    <property type="project" value="UniProtKB-KW"/>
</dbReference>
<feature type="disulfide bond" evidence="11">
    <location>
        <begin position="58"/>
        <end position="134"/>
    </location>
</feature>
<evidence type="ECO:0000256" key="9">
    <source>
        <dbReference type="PIRNR" id="PIRNR000948"/>
    </source>
</evidence>
<feature type="disulfide bond" evidence="11">
    <location>
        <begin position="579"/>
        <end position="583"/>
    </location>
</feature>
<dbReference type="PANTHER" id="PTHR10340">
    <property type="entry name" value="SPHINGOMYELIN PHOSPHODIESTERASE"/>
    <property type="match status" value="1"/>
</dbReference>
<sequence>MQLSALFFILISSLIVVAKPFEFQLPNRQLDNKREPIENNHYSTAQQWLLAETQVMSCAKCISLLQMLKSISHLSESMFIAAGVRICRRLEQADTDVCIGVVKEQAPVIRKVVKTMTVSGREGHLLCASVLNSCPYPDIEPWTVPFPKPKPEQLPEYTPSGKTFSVLHLSDWHVDPEYEPGSEAFCTKPLCCRPAYTDYRNVTKPASPWGEYSCDTPISMIESMLGFIPEVAPDLSFGILTGDLPPHEVWSTLPVLKTQLIQDNSYSMLHRHFDSSDLVNTMLYPSVGNHEAAPTNMFPVKKSQIPIEEDRNYLRLQWLYRSLAESWRGWLTHNTAMDIENNSASYATRPRAGLKLISLNTNFCYNMNWWLYEYSEDKNNKDPSGVLEWLIEELQDSEDRKERVWITGHISPGDNTCFHDYSNYFHQIVERYTPHVIAGQFYGHTHKDEYQIFYRDDNQTAENAISVAYIGPSITPFDYVNPGFRVYQVDTETFEVVDSITYIANLDQADTWMTGPNWHVEYSAREAYNSSIAPLHDTTSPLTPAWWHNVSVSMEKDPDVMFDKYWTYRVKSAPIVPECDEECRSAAICAIRAGKAEHRCDYEPDVLPGTYHNKGLKSIDKHTCGLLLQGATTRYSQQYEKYALQQQKQKQQRK</sequence>
<feature type="domain" description="Calcineurin-like phosphoesterase" evidence="13">
    <location>
        <begin position="165"/>
        <end position="447"/>
    </location>
</feature>
<gene>
    <name evidence="15" type="ORF">INT45_013129</name>
</gene>
<dbReference type="InterPro" id="IPR004843">
    <property type="entry name" value="Calcineurin-like_PHP"/>
</dbReference>
<dbReference type="InterPro" id="IPR041805">
    <property type="entry name" value="ASMase/PPN1_MPP"/>
</dbReference>